<reference evidence="1" key="1">
    <citation type="submission" date="2020-03" db="EMBL/GenBank/DDBJ databases">
        <title>A high-quality chromosome-level genome assembly of a woody plant with both climbing and erect habits, Rhamnella rubrinervis.</title>
        <authorList>
            <person name="Lu Z."/>
            <person name="Yang Y."/>
            <person name="Zhu X."/>
            <person name="Sun Y."/>
        </authorList>
    </citation>
    <scope>NUCLEOTIDE SEQUENCE</scope>
    <source>
        <strain evidence="1">BYM</strain>
        <tissue evidence="1">Leaf</tissue>
    </source>
</reference>
<evidence type="ECO:0000313" key="2">
    <source>
        <dbReference type="Proteomes" id="UP000796880"/>
    </source>
</evidence>
<comment type="caution">
    <text evidence="1">The sequence shown here is derived from an EMBL/GenBank/DDBJ whole genome shotgun (WGS) entry which is preliminary data.</text>
</comment>
<accession>A0A8K0MPW5</accession>
<dbReference type="EMBL" id="VOIH02000002">
    <property type="protein sequence ID" value="KAF3454117.1"/>
    <property type="molecule type" value="Genomic_DNA"/>
</dbReference>
<proteinExistence type="predicted"/>
<gene>
    <name evidence="1" type="ORF">FNV43_RR04564</name>
</gene>
<organism evidence="1 2">
    <name type="scientific">Rhamnella rubrinervis</name>
    <dbReference type="NCBI Taxonomy" id="2594499"/>
    <lineage>
        <taxon>Eukaryota</taxon>
        <taxon>Viridiplantae</taxon>
        <taxon>Streptophyta</taxon>
        <taxon>Embryophyta</taxon>
        <taxon>Tracheophyta</taxon>
        <taxon>Spermatophyta</taxon>
        <taxon>Magnoliopsida</taxon>
        <taxon>eudicotyledons</taxon>
        <taxon>Gunneridae</taxon>
        <taxon>Pentapetalae</taxon>
        <taxon>rosids</taxon>
        <taxon>fabids</taxon>
        <taxon>Rosales</taxon>
        <taxon>Rhamnaceae</taxon>
        <taxon>rhamnoid group</taxon>
        <taxon>Rhamneae</taxon>
        <taxon>Rhamnella</taxon>
    </lineage>
</organism>
<keyword evidence="2" id="KW-1185">Reference proteome</keyword>
<name>A0A8K0MPW5_9ROSA</name>
<sequence>MHTHIGQLASAFLCVSCNQSHVLVEAHISKRSRLSSKPTSFQSDIVIELYRAEVDDLGELEALTKHLAYLGFEVSCVAEASLDDEDPDEFDDPEED</sequence>
<protein>
    <submittedName>
        <fullName evidence="1">Uncharacterized protein</fullName>
    </submittedName>
</protein>
<evidence type="ECO:0000313" key="1">
    <source>
        <dbReference type="EMBL" id="KAF3454117.1"/>
    </source>
</evidence>
<dbReference type="Proteomes" id="UP000796880">
    <property type="component" value="Unassembled WGS sequence"/>
</dbReference>
<dbReference type="AlphaFoldDB" id="A0A8K0MPW5"/>